<proteinExistence type="predicted"/>
<comment type="caution">
    <text evidence="2">The sequence shown here is derived from an EMBL/GenBank/DDBJ whole genome shotgun (WGS) entry which is preliminary data.</text>
</comment>
<evidence type="ECO:0008006" key="4">
    <source>
        <dbReference type="Google" id="ProtNLM"/>
    </source>
</evidence>
<evidence type="ECO:0000256" key="1">
    <source>
        <dbReference type="SAM" id="SignalP"/>
    </source>
</evidence>
<protein>
    <recommendedName>
        <fullName evidence="4">Outer membrane protein assembly factor BamE</fullName>
    </recommendedName>
</protein>
<dbReference type="OrthoDB" id="8962020at2"/>
<reference evidence="2 3" key="2">
    <citation type="submission" date="2018-12" db="EMBL/GenBank/DDBJ databases">
        <title>Rhizobacter gummiphilus sp. nov., a rubber-degrading bacterium isolated from the soil of a botanical garden in Japan.</title>
        <authorList>
            <person name="Shunsuke S.S."/>
        </authorList>
    </citation>
    <scope>NUCLEOTIDE SEQUENCE [LARGE SCALE GENOMIC DNA]</scope>
    <source>
        <strain evidence="2 3">S-16</strain>
    </source>
</reference>
<gene>
    <name evidence="2" type="ORF">DZC73_01075</name>
</gene>
<keyword evidence="1" id="KW-0732">Signal</keyword>
<sequence>MSTLLIAMAAMATVSLAACTTAYGPQGLRSGASIDEVTASLGKPTARYPRGGGERVEYARGPYGKHTYMLDFDTQGRLLKWEQVLTEPRFDALRLGTSREDLLFTLGHPSEAKPLPHQSRILWSYRYEGPFCKWFQVGLDGTGQVVDTGYGPDPLCDDYQTSISAK</sequence>
<dbReference type="AlphaFoldDB" id="A0A3N7JXY6"/>
<dbReference type="RefSeq" id="WP_124538352.1">
    <property type="nucleotide sequence ID" value="NZ_QUSW01000001.1"/>
</dbReference>
<name>A0A3N7JXY6_9BURK</name>
<feature type="signal peptide" evidence="1">
    <location>
        <begin position="1"/>
        <end position="17"/>
    </location>
</feature>
<keyword evidence="3" id="KW-1185">Reference proteome</keyword>
<reference evidence="2 3" key="1">
    <citation type="submission" date="2018-08" db="EMBL/GenBank/DDBJ databases">
        <authorList>
            <person name="Khan S.A."/>
            <person name="Jeon C.O."/>
            <person name="Chun B.H."/>
            <person name="Jeong S.E."/>
        </authorList>
    </citation>
    <scope>NUCLEOTIDE SEQUENCE [LARGE SCALE GENOMIC DNA]</scope>
    <source>
        <strain evidence="2 3">S-16</strain>
    </source>
</reference>
<evidence type="ECO:0000313" key="3">
    <source>
        <dbReference type="Proteomes" id="UP000267464"/>
    </source>
</evidence>
<accession>A0A3N7JXY6</accession>
<evidence type="ECO:0000313" key="2">
    <source>
        <dbReference type="EMBL" id="RQP25699.1"/>
    </source>
</evidence>
<dbReference type="EMBL" id="QUSW01000001">
    <property type="protein sequence ID" value="RQP25699.1"/>
    <property type="molecule type" value="Genomic_DNA"/>
</dbReference>
<dbReference type="Proteomes" id="UP000267464">
    <property type="component" value="Unassembled WGS sequence"/>
</dbReference>
<feature type="chain" id="PRO_5018157473" description="Outer membrane protein assembly factor BamE" evidence="1">
    <location>
        <begin position="18"/>
        <end position="166"/>
    </location>
</feature>
<organism evidence="2 3">
    <name type="scientific">Piscinibacter terrae</name>
    <dbReference type="NCBI Taxonomy" id="2496871"/>
    <lineage>
        <taxon>Bacteria</taxon>
        <taxon>Pseudomonadati</taxon>
        <taxon>Pseudomonadota</taxon>
        <taxon>Betaproteobacteria</taxon>
        <taxon>Burkholderiales</taxon>
        <taxon>Sphaerotilaceae</taxon>
        <taxon>Piscinibacter</taxon>
    </lineage>
</organism>